<protein>
    <submittedName>
        <fullName evidence="2">Uncharacterized protein</fullName>
    </submittedName>
</protein>
<feature type="compositionally biased region" description="Pro residues" evidence="1">
    <location>
        <begin position="1"/>
        <end position="10"/>
    </location>
</feature>
<accession>A0AAN6Y4Y0</accession>
<dbReference type="AlphaFoldDB" id="A0AAN6Y4Y0"/>
<proteinExistence type="predicted"/>
<organism evidence="2 3">
    <name type="scientific">Rhypophila decipiens</name>
    <dbReference type="NCBI Taxonomy" id="261697"/>
    <lineage>
        <taxon>Eukaryota</taxon>
        <taxon>Fungi</taxon>
        <taxon>Dikarya</taxon>
        <taxon>Ascomycota</taxon>
        <taxon>Pezizomycotina</taxon>
        <taxon>Sordariomycetes</taxon>
        <taxon>Sordariomycetidae</taxon>
        <taxon>Sordariales</taxon>
        <taxon>Naviculisporaceae</taxon>
        <taxon>Rhypophila</taxon>
    </lineage>
</organism>
<dbReference type="Proteomes" id="UP001301769">
    <property type="component" value="Unassembled WGS sequence"/>
</dbReference>
<evidence type="ECO:0000256" key="1">
    <source>
        <dbReference type="SAM" id="MobiDB-lite"/>
    </source>
</evidence>
<feature type="compositionally biased region" description="Basic and acidic residues" evidence="1">
    <location>
        <begin position="36"/>
        <end position="53"/>
    </location>
</feature>
<feature type="region of interest" description="Disordered" evidence="1">
    <location>
        <begin position="1"/>
        <end position="53"/>
    </location>
</feature>
<dbReference type="EMBL" id="MU858182">
    <property type="protein sequence ID" value="KAK4210167.1"/>
    <property type="molecule type" value="Genomic_DNA"/>
</dbReference>
<gene>
    <name evidence="2" type="ORF">QBC37DRAFT_403631</name>
</gene>
<reference evidence="2" key="1">
    <citation type="journal article" date="2023" name="Mol. Phylogenet. Evol.">
        <title>Genome-scale phylogeny and comparative genomics of the fungal order Sordariales.</title>
        <authorList>
            <person name="Hensen N."/>
            <person name="Bonometti L."/>
            <person name="Westerberg I."/>
            <person name="Brannstrom I.O."/>
            <person name="Guillou S."/>
            <person name="Cros-Aarteil S."/>
            <person name="Calhoun S."/>
            <person name="Haridas S."/>
            <person name="Kuo A."/>
            <person name="Mondo S."/>
            <person name="Pangilinan J."/>
            <person name="Riley R."/>
            <person name="LaButti K."/>
            <person name="Andreopoulos B."/>
            <person name="Lipzen A."/>
            <person name="Chen C."/>
            <person name="Yan M."/>
            <person name="Daum C."/>
            <person name="Ng V."/>
            <person name="Clum A."/>
            <person name="Steindorff A."/>
            <person name="Ohm R.A."/>
            <person name="Martin F."/>
            <person name="Silar P."/>
            <person name="Natvig D.O."/>
            <person name="Lalanne C."/>
            <person name="Gautier V."/>
            <person name="Ament-Velasquez S.L."/>
            <person name="Kruys A."/>
            <person name="Hutchinson M.I."/>
            <person name="Powell A.J."/>
            <person name="Barry K."/>
            <person name="Miller A.N."/>
            <person name="Grigoriev I.V."/>
            <person name="Debuchy R."/>
            <person name="Gladieux P."/>
            <person name="Hiltunen Thoren M."/>
            <person name="Johannesson H."/>
        </authorList>
    </citation>
    <scope>NUCLEOTIDE SEQUENCE</scope>
    <source>
        <strain evidence="2">PSN293</strain>
    </source>
</reference>
<comment type="caution">
    <text evidence="2">The sequence shown here is derived from an EMBL/GenBank/DDBJ whole genome shotgun (WGS) entry which is preliminary data.</text>
</comment>
<evidence type="ECO:0000313" key="2">
    <source>
        <dbReference type="EMBL" id="KAK4210167.1"/>
    </source>
</evidence>
<keyword evidence="3" id="KW-1185">Reference proteome</keyword>
<sequence>MASPSPPQSPHPRDLEDVELSDLSTRITSATAAHGPEPERPSSETSDVDHNADLDPISSSYYQILKHYGTIKSRGQGAEYQLLWSSLAPRAKDEEVRCRAVIADLSRRQAPKFTPCQSSERLAEVLEDTESRETGSARLTFLEDLSLDYICVVGSRLRIHPSDPGSFEKASPHQCWLRRHKGFPNYDFAIFKVLRRVFIPPKNGDWDVDGEVVTLQSKIMLVDPTIRDPKLVQVLGGATSSDSTSFQIHFSDILPQPLTAPIDLGQLESPPTGPSSHNLFDDIQATLSSQR</sequence>
<feature type="compositionally biased region" description="Polar residues" evidence="1">
    <location>
        <begin position="22"/>
        <end position="31"/>
    </location>
</feature>
<reference evidence="2" key="2">
    <citation type="submission" date="2023-05" db="EMBL/GenBank/DDBJ databases">
        <authorList>
            <consortium name="Lawrence Berkeley National Laboratory"/>
            <person name="Steindorff A."/>
            <person name="Hensen N."/>
            <person name="Bonometti L."/>
            <person name="Westerberg I."/>
            <person name="Brannstrom I.O."/>
            <person name="Guillou S."/>
            <person name="Cros-Aarteil S."/>
            <person name="Calhoun S."/>
            <person name="Haridas S."/>
            <person name="Kuo A."/>
            <person name="Mondo S."/>
            <person name="Pangilinan J."/>
            <person name="Riley R."/>
            <person name="Labutti K."/>
            <person name="Andreopoulos B."/>
            <person name="Lipzen A."/>
            <person name="Chen C."/>
            <person name="Yanf M."/>
            <person name="Daum C."/>
            <person name="Ng V."/>
            <person name="Clum A."/>
            <person name="Ohm R."/>
            <person name="Martin F."/>
            <person name="Silar P."/>
            <person name="Natvig D."/>
            <person name="Lalanne C."/>
            <person name="Gautier V."/>
            <person name="Ament-Velasquez S.L."/>
            <person name="Kruys A."/>
            <person name="Hutchinson M.I."/>
            <person name="Powell A.J."/>
            <person name="Barry K."/>
            <person name="Miller A.N."/>
            <person name="Grigoriev I.V."/>
            <person name="Debuchy R."/>
            <person name="Gladieux P."/>
            <person name="Thoren M.H."/>
            <person name="Johannesson H."/>
        </authorList>
    </citation>
    <scope>NUCLEOTIDE SEQUENCE</scope>
    <source>
        <strain evidence="2">PSN293</strain>
    </source>
</reference>
<evidence type="ECO:0000313" key="3">
    <source>
        <dbReference type="Proteomes" id="UP001301769"/>
    </source>
</evidence>
<name>A0AAN6Y4Y0_9PEZI</name>